<evidence type="ECO:0000313" key="3">
    <source>
        <dbReference type="Proteomes" id="UP000245119"/>
    </source>
</evidence>
<organism evidence="2 3">
    <name type="scientific">Pomacea canaliculata</name>
    <name type="common">Golden apple snail</name>
    <dbReference type="NCBI Taxonomy" id="400727"/>
    <lineage>
        <taxon>Eukaryota</taxon>
        <taxon>Metazoa</taxon>
        <taxon>Spiralia</taxon>
        <taxon>Lophotrochozoa</taxon>
        <taxon>Mollusca</taxon>
        <taxon>Gastropoda</taxon>
        <taxon>Caenogastropoda</taxon>
        <taxon>Architaenioglossa</taxon>
        <taxon>Ampullarioidea</taxon>
        <taxon>Ampullariidae</taxon>
        <taxon>Pomacea</taxon>
    </lineage>
</organism>
<accession>A0A2T7PFD5</accession>
<feature type="region of interest" description="Disordered" evidence="1">
    <location>
        <begin position="14"/>
        <end position="70"/>
    </location>
</feature>
<reference evidence="2 3" key="1">
    <citation type="submission" date="2018-04" db="EMBL/GenBank/DDBJ databases">
        <title>The genome of golden apple snail Pomacea canaliculata provides insight into stress tolerance and invasive adaptation.</title>
        <authorList>
            <person name="Liu C."/>
            <person name="Liu B."/>
            <person name="Ren Y."/>
            <person name="Zhang Y."/>
            <person name="Wang H."/>
            <person name="Li S."/>
            <person name="Jiang F."/>
            <person name="Yin L."/>
            <person name="Zhang G."/>
            <person name="Qian W."/>
            <person name="Fan W."/>
        </authorList>
    </citation>
    <scope>NUCLEOTIDE SEQUENCE [LARGE SCALE GENOMIC DNA]</scope>
    <source>
        <strain evidence="2">SZHN2017</strain>
        <tissue evidence="2">Muscle</tissue>
    </source>
</reference>
<name>A0A2T7PFD5_POMCA</name>
<gene>
    <name evidence="2" type="ORF">C0Q70_07557</name>
</gene>
<evidence type="ECO:0000256" key="1">
    <source>
        <dbReference type="SAM" id="MobiDB-lite"/>
    </source>
</evidence>
<proteinExistence type="predicted"/>
<feature type="compositionally biased region" description="Polar residues" evidence="1">
    <location>
        <begin position="28"/>
        <end position="44"/>
    </location>
</feature>
<dbReference type="EMBL" id="PZQS01000004">
    <property type="protein sequence ID" value="PVD32129.1"/>
    <property type="molecule type" value="Genomic_DNA"/>
</dbReference>
<dbReference type="Proteomes" id="UP000245119">
    <property type="component" value="Linkage Group LG4"/>
</dbReference>
<evidence type="ECO:0000313" key="2">
    <source>
        <dbReference type="EMBL" id="PVD32129.1"/>
    </source>
</evidence>
<feature type="compositionally biased region" description="Basic and acidic residues" evidence="1">
    <location>
        <begin position="46"/>
        <end position="61"/>
    </location>
</feature>
<protein>
    <submittedName>
        <fullName evidence="2">Uncharacterized protein</fullName>
    </submittedName>
</protein>
<comment type="caution">
    <text evidence="2">The sequence shown here is derived from an EMBL/GenBank/DDBJ whole genome shotgun (WGS) entry which is preliminary data.</text>
</comment>
<dbReference type="AlphaFoldDB" id="A0A2T7PFD5"/>
<keyword evidence="3" id="KW-1185">Reference proteome</keyword>
<sequence>MLVTYNVSTEKYKEFGSRAAGAAERQHAGNSEQPPPSQRTQTHQIMPEDKRQLPDRRDGDSKAPTGTLGAQTLFLTAETNELGPLTPDPDIQTLSSTFIKIVCVLVYSTQDSIWRERRKRENEDYILSVEEQLSVAAVEIRQV</sequence>